<organism evidence="2 3">
    <name type="scientific">Fusobacterium necrophorum</name>
    <dbReference type="NCBI Taxonomy" id="859"/>
    <lineage>
        <taxon>Bacteria</taxon>
        <taxon>Fusobacteriati</taxon>
        <taxon>Fusobacteriota</taxon>
        <taxon>Fusobacteriia</taxon>
        <taxon>Fusobacteriales</taxon>
        <taxon>Fusobacteriaceae</taxon>
        <taxon>Fusobacterium</taxon>
    </lineage>
</organism>
<dbReference type="AlphaFoldDB" id="A0AAW6WD65"/>
<accession>A0AAW6WD65</accession>
<comment type="caution">
    <text evidence="2">The sequence shown here is derived from an EMBL/GenBank/DDBJ whole genome shotgun (WGS) entry which is preliminary data.</text>
</comment>
<evidence type="ECO:0000256" key="1">
    <source>
        <dbReference type="SAM" id="Phobius"/>
    </source>
</evidence>
<keyword evidence="1" id="KW-1133">Transmembrane helix</keyword>
<dbReference type="EMBL" id="JAMGTK010000016">
    <property type="protein sequence ID" value="MDK4512437.1"/>
    <property type="molecule type" value="Genomic_DNA"/>
</dbReference>
<feature type="transmembrane region" description="Helical" evidence="1">
    <location>
        <begin position="36"/>
        <end position="54"/>
    </location>
</feature>
<evidence type="ECO:0000313" key="3">
    <source>
        <dbReference type="Proteomes" id="UP001173223"/>
    </source>
</evidence>
<keyword evidence="1" id="KW-0472">Membrane</keyword>
<gene>
    <name evidence="2" type="ORF">MWG07_09275</name>
</gene>
<name>A0AAW6WD65_9FUSO</name>
<keyword evidence="3" id="KW-1185">Reference proteome</keyword>
<dbReference type="Proteomes" id="UP001173223">
    <property type="component" value="Unassembled WGS sequence"/>
</dbReference>
<protein>
    <submittedName>
        <fullName evidence="2">Uncharacterized protein</fullName>
    </submittedName>
</protein>
<reference evidence="2" key="2">
    <citation type="submission" date="2022-04" db="EMBL/GenBank/DDBJ databases">
        <authorList>
            <person name="Livingstone P.G."/>
        </authorList>
    </citation>
    <scope>NUCLEOTIDE SEQUENCE</scope>
    <source>
        <strain evidence="2">BRON_8</strain>
    </source>
</reference>
<reference evidence="2" key="1">
    <citation type="journal article" date="2022" name="Gene">
        <title>A genome-led study on the pathogenesis of Fusobacterium necrophorum infections.</title>
        <authorList>
            <person name="Thapa G."/>
            <person name="Jayal A."/>
            <person name="Sikazwe E."/>
            <person name="Perry T."/>
            <person name="Mohammed Al Balushi A."/>
            <person name="Livingstone P."/>
        </authorList>
    </citation>
    <scope>NUCLEOTIDE SEQUENCE</scope>
    <source>
        <strain evidence="2">BRON_8</strain>
    </source>
</reference>
<evidence type="ECO:0000313" key="2">
    <source>
        <dbReference type="EMBL" id="MDK4512437.1"/>
    </source>
</evidence>
<keyword evidence="1" id="KW-0812">Transmembrane</keyword>
<proteinExistence type="predicted"/>
<feature type="transmembrane region" description="Helical" evidence="1">
    <location>
        <begin position="5"/>
        <end position="24"/>
    </location>
</feature>
<dbReference type="RefSeq" id="WP_285049143.1">
    <property type="nucleotide sequence ID" value="NZ_JAMGTK010000016.1"/>
</dbReference>
<sequence length="58" mass="6954">MKDKIWNVAGFFFVLFIFMSFFYICMVEPPYHDWFTKVWTFMIGIGIGALMCWGDEIL</sequence>